<gene>
    <name evidence="9" type="ORF">LXD69_01055</name>
</gene>
<feature type="domain" description="ABC3 transporter permease C-terminal" evidence="7">
    <location>
        <begin position="297"/>
        <end position="415"/>
    </location>
</feature>
<evidence type="ECO:0000259" key="7">
    <source>
        <dbReference type="Pfam" id="PF02687"/>
    </source>
</evidence>
<sequence length="422" mass="47416">MITKLAWRNIWFKPLNTILSIILLTSSVAIITVLVLLEKQFEEKFTNNIDGVDLVLGAQGSPLQLILSSVYQVDAPTGNISYDSAKVWMQHPFVKKAIPLAFGDNYRGYKILGTTPDYLEKYNAKIKEGRIYEKNFEVVIGGEIAQKLNLKIGDEFFGSHGDAEEGEVHDHYAYKVVGISEITGKVVDNLILCTIPSVWQMHGGHEESPVHGEEGHIHEDGDEHLQHEHEHHHDMTLNEPGMEITAVLLQFRNKMGIVTWPRIIAQNTKMQVASPAIEVNRLFSLFGIGIEALRYLAYGIMLISGISIFIALFNTLKERKNEFALLRVNGAKRFQLLKLIMIESILLCIVGFIFGTILGRIALMLISNSAEQDFKFSFNPYEFIWKKEGILFGLTLLVGFFAALIPAIKAYQLNISKTLANA</sequence>
<evidence type="ECO:0000256" key="5">
    <source>
        <dbReference type="ARBA" id="ARBA00023136"/>
    </source>
</evidence>
<keyword evidence="3 6" id="KW-0812">Transmembrane</keyword>
<protein>
    <submittedName>
        <fullName evidence="9">FtsX-like permease family protein</fullName>
    </submittedName>
</protein>
<keyword evidence="5 6" id="KW-0472">Membrane</keyword>
<dbReference type="RefSeq" id="WP_045968462.1">
    <property type="nucleotide sequence ID" value="NZ_CP090145.1"/>
</dbReference>
<evidence type="ECO:0000256" key="6">
    <source>
        <dbReference type="SAM" id="Phobius"/>
    </source>
</evidence>
<dbReference type="PANTHER" id="PTHR43738">
    <property type="entry name" value="ABC TRANSPORTER, MEMBRANE PROTEIN"/>
    <property type="match status" value="1"/>
</dbReference>
<dbReference type="InterPro" id="IPR003838">
    <property type="entry name" value="ABC3_permease_C"/>
</dbReference>
<keyword evidence="4 6" id="KW-1133">Transmembrane helix</keyword>
<dbReference type="Pfam" id="PF02687">
    <property type="entry name" value="FtsX"/>
    <property type="match status" value="1"/>
</dbReference>
<evidence type="ECO:0000256" key="1">
    <source>
        <dbReference type="ARBA" id="ARBA00004651"/>
    </source>
</evidence>
<dbReference type="PANTHER" id="PTHR43738:SF2">
    <property type="entry name" value="ABC TRANSPORTER PERMEASE"/>
    <property type="match status" value="1"/>
</dbReference>
<accession>A0ABY4HQS4</accession>
<evidence type="ECO:0000256" key="4">
    <source>
        <dbReference type="ARBA" id="ARBA00022989"/>
    </source>
</evidence>
<name>A0ABY4HQS4_9FLAO</name>
<keyword evidence="2" id="KW-1003">Cell membrane</keyword>
<feature type="domain" description="MacB-like periplasmic core" evidence="8">
    <location>
        <begin position="17"/>
        <end position="184"/>
    </location>
</feature>
<organism evidence="9 10">
    <name type="scientific">Flavobacterium sediminilitoris</name>
    <dbReference type="NCBI Taxonomy" id="2024526"/>
    <lineage>
        <taxon>Bacteria</taxon>
        <taxon>Pseudomonadati</taxon>
        <taxon>Bacteroidota</taxon>
        <taxon>Flavobacteriia</taxon>
        <taxon>Flavobacteriales</taxon>
        <taxon>Flavobacteriaceae</taxon>
        <taxon>Flavobacterium</taxon>
    </lineage>
</organism>
<evidence type="ECO:0000313" key="10">
    <source>
        <dbReference type="Proteomes" id="UP000830454"/>
    </source>
</evidence>
<evidence type="ECO:0000256" key="2">
    <source>
        <dbReference type="ARBA" id="ARBA00022475"/>
    </source>
</evidence>
<comment type="subcellular location">
    <subcellularLocation>
        <location evidence="1">Cell membrane</location>
        <topology evidence="1">Multi-pass membrane protein</topology>
    </subcellularLocation>
</comment>
<feature type="transmembrane region" description="Helical" evidence="6">
    <location>
        <begin position="296"/>
        <end position="316"/>
    </location>
</feature>
<dbReference type="Proteomes" id="UP000830454">
    <property type="component" value="Chromosome"/>
</dbReference>
<keyword evidence="10" id="KW-1185">Reference proteome</keyword>
<feature type="transmembrane region" description="Helical" evidence="6">
    <location>
        <begin position="389"/>
        <end position="408"/>
    </location>
</feature>
<dbReference type="InterPro" id="IPR025857">
    <property type="entry name" value="MacB_PCD"/>
</dbReference>
<evidence type="ECO:0000259" key="8">
    <source>
        <dbReference type="Pfam" id="PF12704"/>
    </source>
</evidence>
<feature type="transmembrane region" description="Helical" evidence="6">
    <location>
        <begin position="17"/>
        <end position="37"/>
    </location>
</feature>
<evidence type="ECO:0000256" key="3">
    <source>
        <dbReference type="ARBA" id="ARBA00022692"/>
    </source>
</evidence>
<feature type="transmembrane region" description="Helical" evidence="6">
    <location>
        <begin position="336"/>
        <end position="369"/>
    </location>
</feature>
<reference evidence="9" key="1">
    <citation type="submission" date="2021-12" db="EMBL/GenBank/DDBJ databases">
        <authorList>
            <person name="Cha I.-T."/>
            <person name="Lee K.-E."/>
            <person name="Park S.-J."/>
        </authorList>
    </citation>
    <scope>NUCLEOTIDE SEQUENCE</scope>
    <source>
        <strain evidence="9">YSM-43</strain>
    </source>
</reference>
<dbReference type="EMBL" id="CP090145">
    <property type="protein sequence ID" value="UOX34114.1"/>
    <property type="molecule type" value="Genomic_DNA"/>
</dbReference>
<dbReference type="InterPro" id="IPR051125">
    <property type="entry name" value="ABC-4/HrtB_transporter"/>
</dbReference>
<reference evidence="9" key="2">
    <citation type="submission" date="2022-04" db="EMBL/GenBank/DDBJ databases">
        <title>Complete Genome Sequence of Flavobacterium sediminilitoris YSM-43, Isolated from a Tidal Sediment.</title>
        <authorList>
            <person name="Lee P.A."/>
        </authorList>
    </citation>
    <scope>NUCLEOTIDE SEQUENCE</scope>
    <source>
        <strain evidence="9">YSM-43</strain>
    </source>
</reference>
<dbReference type="Pfam" id="PF12704">
    <property type="entry name" value="MacB_PCD"/>
    <property type="match status" value="1"/>
</dbReference>
<proteinExistence type="predicted"/>
<evidence type="ECO:0000313" key="9">
    <source>
        <dbReference type="EMBL" id="UOX34114.1"/>
    </source>
</evidence>